<keyword evidence="3" id="KW-1185">Reference proteome</keyword>
<feature type="transmembrane region" description="Helical" evidence="1">
    <location>
        <begin position="140"/>
        <end position="159"/>
    </location>
</feature>
<evidence type="ECO:0000313" key="2">
    <source>
        <dbReference type="EMBL" id="RKS97491.1"/>
    </source>
</evidence>
<dbReference type="EMBL" id="RBXB01000002">
    <property type="protein sequence ID" value="RKS97491.1"/>
    <property type="molecule type" value="Genomic_DNA"/>
</dbReference>
<protein>
    <submittedName>
        <fullName evidence="2">Uncharacterized protein</fullName>
    </submittedName>
</protein>
<organism evidence="2 3">
    <name type="scientific">Chryseobacterium defluvii</name>
    <dbReference type="NCBI Taxonomy" id="160396"/>
    <lineage>
        <taxon>Bacteria</taxon>
        <taxon>Pseudomonadati</taxon>
        <taxon>Bacteroidota</taxon>
        <taxon>Flavobacteriia</taxon>
        <taxon>Flavobacteriales</taxon>
        <taxon>Weeksellaceae</taxon>
        <taxon>Chryseobacterium group</taxon>
        <taxon>Chryseobacterium</taxon>
    </lineage>
</organism>
<evidence type="ECO:0000313" key="3">
    <source>
        <dbReference type="Proteomes" id="UP000272428"/>
    </source>
</evidence>
<feature type="transmembrane region" description="Helical" evidence="1">
    <location>
        <begin position="105"/>
        <end position="128"/>
    </location>
</feature>
<dbReference type="Proteomes" id="UP000272428">
    <property type="component" value="Unassembled WGS sequence"/>
</dbReference>
<sequence>MYWKILSRIKININMKTEETTLDKIRTRPRFKMFTGLSKEEYAENLRTYLNEHKDEFSGNINKEVATICVETEDDNYWKPRLSLRIETEDDQTAIRGVFGPSSAVWTFFMFLYFSFSILWMTFFTMYYVEKQINSKEFPWALNASFIMLVCIGLTYAAARFGQIKAKDEMQKLRKFAEESTLQFEKKD</sequence>
<reference evidence="2 3" key="1">
    <citation type="submission" date="2018-10" db="EMBL/GenBank/DDBJ databases">
        <title>Genomic Encyclopedia of Archaeal and Bacterial Type Strains, Phase II (KMG-II): from individual species to whole genera.</title>
        <authorList>
            <person name="Goeker M."/>
        </authorList>
    </citation>
    <scope>NUCLEOTIDE SEQUENCE [LARGE SCALE GENOMIC DNA]</scope>
    <source>
        <strain evidence="2 3">DSM 14219</strain>
    </source>
</reference>
<keyword evidence="1" id="KW-0812">Transmembrane</keyword>
<accession>A0A495SDD6</accession>
<gene>
    <name evidence="2" type="ORF">BCF58_1621</name>
</gene>
<evidence type="ECO:0000256" key="1">
    <source>
        <dbReference type="SAM" id="Phobius"/>
    </source>
</evidence>
<keyword evidence="1" id="KW-0472">Membrane</keyword>
<keyword evidence="1" id="KW-1133">Transmembrane helix</keyword>
<proteinExistence type="predicted"/>
<dbReference type="AlphaFoldDB" id="A0A495SDD6"/>
<comment type="caution">
    <text evidence="2">The sequence shown here is derived from an EMBL/GenBank/DDBJ whole genome shotgun (WGS) entry which is preliminary data.</text>
</comment>
<name>A0A495SDD6_9FLAO</name>